<dbReference type="PRINTS" id="PR01250">
    <property type="entry name" value="RIBOSOMALL34"/>
</dbReference>
<dbReference type="EMBL" id="FN649760">
    <property type="protein sequence ID" value="CBN78167.1"/>
    <property type="molecule type" value="Genomic_DNA"/>
</dbReference>
<dbReference type="InterPro" id="IPR038562">
    <property type="entry name" value="Ribosomal_eL34_C_sf"/>
</dbReference>
<dbReference type="InterPro" id="IPR008195">
    <property type="entry name" value="Ribosomal_eL34"/>
</dbReference>
<dbReference type="Pfam" id="PF01199">
    <property type="entry name" value="Ribosomal_L34e"/>
    <property type="match status" value="1"/>
</dbReference>
<keyword evidence="5" id="KW-1185">Reference proteome</keyword>
<dbReference type="PROSITE" id="PS01145">
    <property type="entry name" value="RIBOSOMAL_L34E"/>
    <property type="match status" value="1"/>
</dbReference>
<dbReference type="FunCoup" id="D8LCD1">
    <property type="interactions" value="446"/>
</dbReference>
<accession>D8LCD1</accession>
<evidence type="ECO:0000256" key="1">
    <source>
        <dbReference type="ARBA" id="ARBA00009875"/>
    </source>
</evidence>
<evidence type="ECO:0000256" key="3">
    <source>
        <dbReference type="ARBA" id="ARBA00023274"/>
    </source>
</evidence>
<gene>
    <name evidence="4" type="ORF">Esi_0100_0097</name>
</gene>
<dbReference type="GO" id="GO:0006412">
    <property type="term" value="P:translation"/>
    <property type="evidence" value="ECO:0007669"/>
    <property type="project" value="InterPro"/>
</dbReference>
<comment type="similarity">
    <text evidence="1">Belongs to the eukaryotic ribosomal protein eL34 family.</text>
</comment>
<dbReference type="GO" id="GO:1990904">
    <property type="term" value="C:ribonucleoprotein complex"/>
    <property type="evidence" value="ECO:0007669"/>
    <property type="project" value="UniProtKB-KW"/>
</dbReference>
<dbReference type="GO" id="GO:0003735">
    <property type="term" value="F:structural constituent of ribosome"/>
    <property type="evidence" value="ECO:0007669"/>
    <property type="project" value="InterPro"/>
</dbReference>
<evidence type="ECO:0000313" key="5">
    <source>
        <dbReference type="Proteomes" id="UP000002630"/>
    </source>
</evidence>
<dbReference type="Gene3D" id="6.20.370.70">
    <property type="match status" value="1"/>
</dbReference>
<sequence>MGCEIRGRRAGTCAGQTKMVRGDGRITYTRRHAYHTKSNKAKAVKTPGGKLVAHYLKKSAKGVHCADASCSVALPGIKHMRPKEYKNLKKRQKTVSRAYGGSLCAPCVRQRVVRAFLIEEQKIVKKVLLEKQKKKKA</sequence>
<reference evidence="4 5" key="1">
    <citation type="journal article" date="2010" name="Nature">
        <title>The Ectocarpus genome and the independent evolution of multicellularity in brown algae.</title>
        <authorList>
            <person name="Cock J.M."/>
            <person name="Sterck L."/>
            <person name="Rouze P."/>
            <person name="Scornet D."/>
            <person name="Allen A.E."/>
            <person name="Amoutzias G."/>
            <person name="Anthouard V."/>
            <person name="Artiguenave F."/>
            <person name="Aury J.M."/>
            <person name="Badger J.H."/>
            <person name="Beszteri B."/>
            <person name="Billiau K."/>
            <person name="Bonnet E."/>
            <person name="Bothwell J.H."/>
            <person name="Bowler C."/>
            <person name="Boyen C."/>
            <person name="Brownlee C."/>
            <person name="Carrano C.J."/>
            <person name="Charrier B."/>
            <person name="Cho G.Y."/>
            <person name="Coelho S.M."/>
            <person name="Collen J."/>
            <person name="Corre E."/>
            <person name="Da Silva C."/>
            <person name="Delage L."/>
            <person name="Delaroque N."/>
            <person name="Dittami S.M."/>
            <person name="Doulbeau S."/>
            <person name="Elias M."/>
            <person name="Farnham G."/>
            <person name="Gachon C.M."/>
            <person name="Gschloessl B."/>
            <person name="Heesch S."/>
            <person name="Jabbari K."/>
            <person name="Jubin C."/>
            <person name="Kawai H."/>
            <person name="Kimura K."/>
            <person name="Kloareg B."/>
            <person name="Kupper F.C."/>
            <person name="Lang D."/>
            <person name="Le Bail A."/>
            <person name="Leblanc C."/>
            <person name="Lerouge P."/>
            <person name="Lohr M."/>
            <person name="Lopez P.J."/>
            <person name="Martens C."/>
            <person name="Maumus F."/>
            <person name="Michel G."/>
            <person name="Miranda-Saavedra D."/>
            <person name="Morales J."/>
            <person name="Moreau H."/>
            <person name="Motomura T."/>
            <person name="Nagasato C."/>
            <person name="Napoli C.A."/>
            <person name="Nelson D.R."/>
            <person name="Nyvall-Collen P."/>
            <person name="Peters A.F."/>
            <person name="Pommier C."/>
            <person name="Potin P."/>
            <person name="Poulain J."/>
            <person name="Quesneville H."/>
            <person name="Read B."/>
            <person name="Rensing S.A."/>
            <person name="Ritter A."/>
            <person name="Rousvoal S."/>
            <person name="Samanta M."/>
            <person name="Samson G."/>
            <person name="Schroeder D.C."/>
            <person name="Segurens B."/>
            <person name="Strittmatter M."/>
            <person name="Tonon T."/>
            <person name="Tregear J.W."/>
            <person name="Valentin K."/>
            <person name="von Dassow P."/>
            <person name="Yamagishi T."/>
            <person name="Van de Peer Y."/>
            <person name="Wincker P."/>
        </authorList>
    </citation>
    <scope>NUCLEOTIDE SEQUENCE [LARGE SCALE GENOMIC DNA]</scope>
    <source>
        <strain evidence="5">Ec32 / CCAP1310/4</strain>
    </source>
</reference>
<protein>
    <submittedName>
        <fullName evidence="4">Ribosomal protein L34</fullName>
    </submittedName>
</protein>
<dbReference type="InParanoid" id="D8LCD1"/>
<dbReference type="Gene3D" id="6.20.340.10">
    <property type="match status" value="1"/>
</dbReference>
<dbReference type="PANTHER" id="PTHR10759">
    <property type="entry name" value="60S RIBOSOMAL PROTEIN L34"/>
    <property type="match status" value="1"/>
</dbReference>
<dbReference type="STRING" id="2880.D8LCD1"/>
<keyword evidence="2 4" id="KW-0689">Ribosomal protein</keyword>
<organism evidence="4 5">
    <name type="scientific">Ectocarpus siliculosus</name>
    <name type="common">Brown alga</name>
    <name type="synonym">Conferva siliculosa</name>
    <dbReference type="NCBI Taxonomy" id="2880"/>
    <lineage>
        <taxon>Eukaryota</taxon>
        <taxon>Sar</taxon>
        <taxon>Stramenopiles</taxon>
        <taxon>Ochrophyta</taxon>
        <taxon>PX clade</taxon>
        <taxon>Phaeophyceae</taxon>
        <taxon>Ectocarpales</taxon>
        <taxon>Ectocarpaceae</taxon>
        <taxon>Ectocarpus</taxon>
    </lineage>
</organism>
<dbReference type="Proteomes" id="UP000002630">
    <property type="component" value="Unassembled WGS sequence"/>
</dbReference>
<dbReference type="OrthoDB" id="277449at2759"/>
<dbReference type="eggNOG" id="KOG1790">
    <property type="taxonomic scope" value="Eukaryota"/>
</dbReference>
<proteinExistence type="inferred from homology"/>
<evidence type="ECO:0000313" key="4">
    <source>
        <dbReference type="EMBL" id="CBN78167.1"/>
    </source>
</evidence>
<evidence type="ECO:0000256" key="2">
    <source>
        <dbReference type="ARBA" id="ARBA00022980"/>
    </source>
</evidence>
<name>D8LCD1_ECTSI</name>
<dbReference type="InterPro" id="IPR018065">
    <property type="entry name" value="Ribosomal_eL34_CS"/>
</dbReference>
<dbReference type="GO" id="GO:0005840">
    <property type="term" value="C:ribosome"/>
    <property type="evidence" value="ECO:0007669"/>
    <property type="project" value="UniProtKB-KW"/>
</dbReference>
<dbReference type="AlphaFoldDB" id="D8LCD1"/>
<keyword evidence="3" id="KW-0687">Ribonucleoprotein</keyword>